<sequence>MYIACNWSKSLEILLEKNTIKLDYIKSGAYGNFNEEFEKMRSLHPILLHGLGYFECTGMNNIEIVDFDLANKLIKDCNSPHYGLHLTLKNSDMYEGMSEEDIYKRMCKNIQLFKNSISVPLLLENIPDTPEDRTLYDHYPYVKPAQIDRLLSDNDVAFLLDISHAKITAQYHGLDVYDYIGQLPLEKIVEIHVNGSGYDKNGFPADIHGSMKDEDYELLEWILKRANPYVVSLEYIGTTGENQQTIIHSLEKQLNKLQSICNKKI</sequence>
<name>A0ACB5RBS8_9CLOT</name>
<gene>
    <name evidence="1" type="ORF">rsdtw13_14700</name>
</gene>
<evidence type="ECO:0000313" key="1">
    <source>
        <dbReference type="EMBL" id="GKX66212.1"/>
    </source>
</evidence>
<evidence type="ECO:0000313" key="2">
    <source>
        <dbReference type="Proteomes" id="UP001058074"/>
    </source>
</evidence>
<reference evidence="1" key="1">
    <citation type="journal article" date="2025" name="Int. J. Syst. Evol. Microbiol.">
        <title>Inconstantimicrobium mannanitabidum sp. nov., a novel member of the family Clostridiaceae isolated from anoxic soil under the treatment of reductive soil disinfestation.</title>
        <authorList>
            <person name="Ueki A."/>
            <person name="Tonouchi A."/>
            <person name="Honma S."/>
            <person name="Kaku N."/>
            <person name="Ueki K."/>
        </authorList>
    </citation>
    <scope>NUCLEOTIDE SEQUENCE</scope>
    <source>
        <strain evidence="1">TW13</strain>
    </source>
</reference>
<organism evidence="1 2">
    <name type="scientific">Inconstantimicrobium mannanitabidum</name>
    <dbReference type="NCBI Taxonomy" id="1604901"/>
    <lineage>
        <taxon>Bacteria</taxon>
        <taxon>Bacillati</taxon>
        <taxon>Bacillota</taxon>
        <taxon>Clostridia</taxon>
        <taxon>Eubacteriales</taxon>
        <taxon>Clostridiaceae</taxon>
        <taxon>Inconstantimicrobium</taxon>
    </lineage>
</organism>
<proteinExistence type="predicted"/>
<dbReference type="EMBL" id="BROD01000001">
    <property type="protein sequence ID" value="GKX66212.1"/>
    <property type="molecule type" value="Genomic_DNA"/>
</dbReference>
<dbReference type="Proteomes" id="UP001058074">
    <property type="component" value="Unassembled WGS sequence"/>
</dbReference>
<comment type="caution">
    <text evidence="1">The sequence shown here is derived from an EMBL/GenBank/DDBJ whole genome shotgun (WGS) entry which is preliminary data.</text>
</comment>
<accession>A0ACB5RBS8</accession>
<keyword evidence="2" id="KW-1185">Reference proteome</keyword>
<protein>
    <submittedName>
        <fullName evidence="1">Uncharacterized protein</fullName>
    </submittedName>
</protein>